<gene>
    <name evidence="3" type="ORF">K7862_23485</name>
</gene>
<evidence type="ECO:0000313" key="3">
    <source>
        <dbReference type="EMBL" id="MBY8880575.1"/>
    </source>
</evidence>
<accession>A0ABS7QDT3</accession>
<dbReference type="EMBL" id="JAINZZ010000033">
    <property type="protein sequence ID" value="MBY8880575.1"/>
    <property type="molecule type" value="Genomic_DNA"/>
</dbReference>
<keyword evidence="1" id="KW-1133">Transmembrane helix</keyword>
<dbReference type="InterPro" id="IPR055568">
    <property type="entry name" value="DUF7144"/>
</dbReference>
<keyword evidence="4" id="KW-1185">Reference proteome</keyword>
<evidence type="ECO:0000256" key="1">
    <source>
        <dbReference type="SAM" id="Phobius"/>
    </source>
</evidence>
<feature type="transmembrane region" description="Helical" evidence="1">
    <location>
        <begin position="68"/>
        <end position="87"/>
    </location>
</feature>
<protein>
    <recommendedName>
        <fullName evidence="2">DUF7144 domain-containing protein</fullName>
    </recommendedName>
</protein>
<name>A0ABS7QDT3_9ACTN</name>
<keyword evidence="1" id="KW-0812">Transmembrane</keyword>
<proteinExistence type="predicted"/>
<evidence type="ECO:0000259" key="2">
    <source>
        <dbReference type="Pfam" id="PF23636"/>
    </source>
</evidence>
<dbReference type="Proteomes" id="UP000778578">
    <property type="component" value="Unassembled WGS sequence"/>
</dbReference>
<feature type="transmembrane region" description="Helical" evidence="1">
    <location>
        <begin position="23"/>
        <end position="48"/>
    </location>
</feature>
<reference evidence="3 4" key="1">
    <citation type="submission" date="2021-08" db="EMBL/GenBank/DDBJ databases">
        <title>WGS of actinomycetes from Thailand.</title>
        <authorList>
            <person name="Thawai C."/>
        </authorList>
    </citation>
    <scope>NUCLEOTIDE SEQUENCE [LARGE SCALE GENOMIC DNA]</scope>
    <source>
        <strain evidence="3 4">PLK6-54</strain>
    </source>
</reference>
<organism evidence="3 4">
    <name type="scientific">Actinacidiphila acidipaludis</name>
    <dbReference type="NCBI Taxonomy" id="2873382"/>
    <lineage>
        <taxon>Bacteria</taxon>
        <taxon>Bacillati</taxon>
        <taxon>Actinomycetota</taxon>
        <taxon>Actinomycetes</taxon>
        <taxon>Kitasatosporales</taxon>
        <taxon>Streptomycetaceae</taxon>
        <taxon>Actinacidiphila</taxon>
    </lineage>
</organism>
<dbReference type="RefSeq" id="WP_222965734.1">
    <property type="nucleotide sequence ID" value="NZ_JAINZZ010000033.1"/>
</dbReference>
<sequence length="146" mass="15776">MTTADIRRDDLYRSGGAGGWRRGWTVFAGVMMIFGGAMAVLEGITAIARDDILVTSRHYVYTFNLTSWGWIHLTLGVLVALAGAALFTGALWARAVAVALAGLLMVANFLWIPYYPFWALTVIAINAFVIWALCTGGPGHDREPAG</sequence>
<evidence type="ECO:0000313" key="4">
    <source>
        <dbReference type="Proteomes" id="UP000778578"/>
    </source>
</evidence>
<keyword evidence="1" id="KW-0472">Membrane</keyword>
<feature type="transmembrane region" description="Helical" evidence="1">
    <location>
        <begin position="92"/>
        <end position="111"/>
    </location>
</feature>
<feature type="domain" description="DUF7144" evidence="2">
    <location>
        <begin position="24"/>
        <end position="137"/>
    </location>
</feature>
<feature type="transmembrane region" description="Helical" evidence="1">
    <location>
        <begin position="117"/>
        <end position="134"/>
    </location>
</feature>
<comment type="caution">
    <text evidence="3">The sequence shown here is derived from an EMBL/GenBank/DDBJ whole genome shotgun (WGS) entry which is preliminary data.</text>
</comment>
<dbReference type="Pfam" id="PF23636">
    <property type="entry name" value="DUF7144"/>
    <property type="match status" value="1"/>
</dbReference>